<protein>
    <submittedName>
        <fullName evidence="1">YD repeat protein</fullName>
    </submittedName>
</protein>
<evidence type="ECO:0000313" key="3">
    <source>
        <dbReference type="EMBL" id="UVQ72234.1"/>
    </source>
</evidence>
<dbReference type="EMBL" id="CP103141">
    <property type="protein sequence ID" value="UVQ72234.1"/>
    <property type="molecule type" value="Genomic_DNA"/>
</dbReference>
<keyword evidence="5" id="KW-1185">Reference proteome</keyword>
<dbReference type="AlphaFoldDB" id="A0A174TV35"/>
<organism evidence="1 4">
    <name type="scientific">Bacteroides faecis</name>
    <dbReference type="NCBI Taxonomy" id="674529"/>
    <lineage>
        <taxon>Bacteria</taxon>
        <taxon>Pseudomonadati</taxon>
        <taxon>Bacteroidota</taxon>
        <taxon>Bacteroidia</taxon>
        <taxon>Bacteroidales</taxon>
        <taxon>Bacteroidaceae</taxon>
        <taxon>Bacteroides</taxon>
    </lineage>
</organism>
<proteinExistence type="predicted"/>
<sequence length="1012" mass="116213">MDSKRTKSVWTRIVPISPEASSMERNQSYPVDYCTGVPSITIPLYEIVAGEVTIPITLSYHASGLKPKERSGFAGTGWTLNLEPSIMREIKDTADDDEYGWFKNRHQSPPNDERERLQYYADRVDNKHDTQPDKFVYKLPHSAGSGYFLEPTVSLTTIPRTNDRVYFNYGSMNATDANGIQYLFDGVHEKAGKFITRWLCTSIRSPRQTNPLVTFEYTTTRSRMHPGDYFNLDGRVIINDIESSSPYVIMTKQQNSHCDHFRVEPDVFNSDTWSTKLTSVSEGVAGVHYPPASSYVNEIASEARLEKVHFFNNTLSVTYRETGTNVTHSDVYKKMEVTDLKGNIIRTIEFFINPYNNKTSLTKLDSVRIAAPDVETKVYAFHYKDTYQVPSIYTTAVDHWGFCNGSDHWVGNEVTVPSFRQILYMPLGNLNKGKALIEYEGVNREPNAEWTQAGILTRIIDPQGVQTNFVYEGNCGAFRDNNRPKGNDDYLHPVGGVRVKSIETYDPHANERTIKTYRYGLTKLFDPDYEPIWGGGAIKHIVSQRDYCSSMSAYNVNAYGTSSWFEYMTTYVSMPQSNITFSNGSAVMYNIVSEEVCGKEMDCIKTDYYYYVNAHPFEGVLWWNSYDNIVKNFLYTQPEEKIWKIFRHSPYHPQEPSDDLLRHFTNSGQYNGLLARKNCFKGSELASRTDYSYKRIGTSSDVLVYLPVRKLQVDINEYMKHPSDLSSKEVYAPSNYYEPTSGNSQLQTTFFLDNNLFYVLDQETNTEYMKIGNRKDSLVTTRRYTYDTYSYGYSYTMEPKKIEILNSDGNSVSDEYDYLYEFPAVMSCHKRCEGGSSEERRILFKEGTCFPQRIQSKTDRLSDYCDEVVYTAYDGHNNVAEIRGKDGTPITFLWGYQNRFPIARIENATREQVLLKMGFPATATNVLDSWSGGVEPTDEMKNKISSLRVSLPNARVTTYEYEPMKGVTAITDPNNVVTRFEYDGYSRLTDSYYMDPDLKKVMLQRNIYHLGK</sequence>
<dbReference type="EMBL" id="CZAE01000027">
    <property type="protein sequence ID" value="CUQ13973.1"/>
    <property type="molecule type" value="Genomic_DNA"/>
</dbReference>
<name>A0A174TV35_9BACE</name>
<evidence type="ECO:0000313" key="1">
    <source>
        <dbReference type="EMBL" id="CUQ13973.1"/>
    </source>
</evidence>
<evidence type="ECO:0000313" key="5">
    <source>
        <dbReference type="Proteomes" id="UP001060104"/>
    </source>
</evidence>
<reference evidence="2" key="2">
    <citation type="submission" date="2022-08" db="EMBL/GenBank/DDBJ databases">
        <title>Genome Sequencing of Bacteroides fragilis Group Isolates with Nanopore Technology.</title>
        <authorList>
            <person name="Tisza M.J."/>
            <person name="Smith D."/>
            <person name="Dekker J.P."/>
        </authorList>
    </citation>
    <scope>NUCLEOTIDE SEQUENCE</scope>
    <source>
        <strain evidence="2">BFG-351</strain>
        <strain evidence="3">BFG-527</strain>
    </source>
</reference>
<dbReference type="EMBL" id="JANUTS010000001">
    <property type="protein sequence ID" value="MCS2792626.1"/>
    <property type="molecule type" value="Genomic_DNA"/>
</dbReference>
<dbReference type="InterPro" id="IPR006530">
    <property type="entry name" value="YD"/>
</dbReference>
<evidence type="ECO:0000313" key="4">
    <source>
        <dbReference type="Proteomes" id="UP000095606"/>
    </source>
</evidence>
<dbReference type="Proteomes" id="UP001204548">
    <property type="component" value="Unassembled WGS sequence"/>
</dbReference>
<dbReference type="NCBIfam" id="TIGR01643">
    <property type="entry name" value="YD_repeat_2x"/>
    <property type="match status" value="1"/>
</dbReference>
<gene>
    <name evidence="1" type="ORF">ERS852461_04336</name>
    <name evidence="2" type="ORF">NXW97_11505</name>
    <name evidence="3" type="ORF">NXY30_14160</name>
</gene>
<accession>A0A174TV35</accession>
<evidence type="ECO:0000313" key="2">
    <source>
        <dbReference type="EMBL" id="MCS2792626.1"/>
    </source>
</evidence>
<dbReference type="RefSeq" id="WP_010537344.1">
    <property type="nucleotide sequence ID" value="NZ_CAXKYA010000029.1"/>
</dbReference>
<dbReference type="Proteomes" id="UP001060104">
    <property type="component" value="Chromosome"/>
</dbReference>
<dbReference type="Proteomes" id="UP000095606">
    <property type="component" value="Unassembled WGS sequence"/>
</dbReference>
<reference evidence="1 4" key="1">
    <citation type="submission" date="2015-09" db="EMBL/GenBank/DDBJ databases">
        <authorList>
            <consortium name="Pathogen Informatics"/>
        </authorList>
    </citation>
    <scope>NUCLEOTIDE SEQUENCE [LARGE SCALE GENOMIC DNA]</scope>
    <source>
        <strain evidence="1 4">2789STDY5834846</strain>
    </source>
</reference>
<dbReference type="GeneID" id="69589533"/>